<reference evidence="1" key="2">
    <citation type="journal article" date="2015" name="Data Brief">
        <title>Shoot transcriptome of the giant reed, Arundo donax.</title>
        <authorList>
            <person name="Barrero R.A."/>
            <person name="Guerrero F.D."/>
            <person name="Moolhuijzen P."/>
            <person name="Goolsby J.A."/>
            <person name="Tidwell J."/>
            <person name="Bellgard S.E."/>
            <person name="Bellgard M.I."/>
        </authorList>
    </citation>
    <scope>NUCLEOTIDE SEQUENCE</scope>
    <source>
        <tissue evidence="1">Shoot tissue taken approximately 20 cm above the soil surface</tissue>
    </source>
</reference>
<accession>A0A0A9B7B1</accession>
<reference evidence="1" key="1">
    <citation type="submission" date="2014-09" db="EMBL/GenBank/DDBJ databases">
        <authorList>
            <person name="Magalhaes I.L.F."/>
            <person name="Oliveira U."/>
            <person name="Santos F.R."/>
            <person name="Vidigal T.H.D.A."/>
            <person name="Brescovit A.D."/>
            <person name="Santos A.J."/>
        </authorList>
    </citation>
    <scope>NUCLEOTIDE SEQUENCE</scope>
    <source>
        <tissue evidence="1">Shoot tissue taken approximately 20 cm above the soil surface</tissue>
    </source>
</reference>
<protein>
    <submittedName>
        <fullName evidence="1">Uncharacterized protein</fullName>
    </submittedName>
</protein>
<name>A0A0A9B7B1_ARUDO</name>
<organism evidence="1">
    <name type="scientific">Arundo donax</name>
    <name type="common">Giant reed</name>
    <name type="synonym">Donax arundinaceus</name>
    <dbReference type="NCBI Taxonomy" id="35708"/>
    <lineage>
        <taxon>Eukaryota</taxon>
        <taxon>Viridiplantae</taxon>
        <taxon>Streptophyta</taxon>
        <taxon>Embryophyta</taxon>
        <taxon>Tracheophyta</taxon>
        <taxon>Spermatophyta</taxon>
        <taxon>Magnoliopsida</taxon>
        <taxon>Liliopsida</taxon>
        <taxon>Poales</taxon>
        <taxon>Poaceae</taxon>
        <taxon>PACMAD clade</taxon>
        <taxon>Arundinoideae</taxon>
        <taxon>Arundineae</taxon>
        <taxon>Arundo</taxon>
    </lineage>
</organism>
<evidence type="ECO:0000313" key="1">
    <source>
        <dbReference type="EMBL" id="JAD59904.1"/>
    </source>
</evidence>
<proteinExistence type="predicted"/>
<dbReference type="AlphaFoldDB" id="A0A0A9B7B1"/>
<dbReference type="EMBL" id="GBRH01237991">
    <property type="protein sequence ID" value="JAD59904.1"/>
    <property type="molecule type" value="Transcribed_RNA"/>
</dbReference>
<sequence>MYDNKENFMHCSPYPSNIYL</sequence>